<comment type="caution">
    <text evidence="7">The sequence shown here is derived from an EMBL/GenBank/DDBJ whole genome shotgun (WGS) entry which is preliminary data.</text>
</comment>
<dbReference type="Proteomes" id="UP000008495">
    <property type="component" value="Unassembled WGS sequence"/>
</dbReference>
<dbReference type="NCBIfam" id="TIGR02467">
    <property type="entry name" value="CbiE"/>
    <property type="match status" value="1"/>
</dbReference>
<evidence type="ECO:0000259" key="6">
    <source>
        <dbReference type="Pfam" id="PF00590"/>
    </source>
</evidence>
<dbReference type="UniPathway" id="UPA00148"/>
<dbReference type="InterPro" id="IPR035996">
    <property type="entry name" value="4pyrrol_Methylase_sf"/>
</dbReference>
<dbReference type="eggNOG" id="COG2241">
    <property type="taxonomic scope" value="Bacteria"/>
</dbReference>
<accession>K6UM86</accession>
<dbReference type="GO" id="GO:0032259">
    <property type="term" value="P:methylation"/>
    <property type="evidence" value="ECO:0007669"/>
    <property type="project" value="UniProtKB-KW"/>
</dbReference>
<keyword evidence="4 7" id="KW-0808">Transferase</keyword>
<dbReference type="GO" id="GO:0008276">
    <property type="term" value="F:protein methyltransferase activity"/>
    <property type="evidence" value="ECO:0007669"/>
    <property type="project" value="InterPro"/>
</dbReference>
<keyword evidence="3 7" id="KW-0489">Methyltransferase</keyword>
<evidence type="ECO:0000313" key="7">
    <source>
        <dbReference type="EMBL" id="GAB77896.1"/>
    </source>
</evidence>
<dbReference type="eggNOG" id="COG2242">
    <property type="taxonomic scope" value="Bacteria"/>
</dbReference>
<dbReference type="InterPro" id="IPR012818">
    <property type="entry name" value="CbiE"/>
</dbReference>
<dbReference type="CDD" id="cd11644">
    <property type="entry name" value="Precorrin-6Y-MT"/>
    <property type="match status" value="1"/>
</dbReference>
<organism evidence="7 8">
    <name type="scientific">Austwickia chelonae NBRC 105200</name>
    <dbReference type="NCBI Taxonomy" id="1184607"/>
    <lineage>
        <taxon>Bacteria</taxon>
        <taxon>Bacillati</taxon>
        <taxon>Actinomycetota</taxon>
        <taxon>Actinomycetes</taxon>
        <taxon>Micrococcales</taxon>
        <taxon>Dermatophilaceae</taxon>
        <taxon>Austwickia</taxon>
    </lineage>
</organism>
<dbReference type="InterPro" id="IPR029063">
    <property type="entry name" value="SAM-dependent_MTases_sf"/>
</dbReference>
<evidence type="ECO:0000313" key="8">
    <source>
        <dbReference type="Proteomes" id="UP000008495"/>
    </source>
</evidence>
<proteinExistence type="predicted"/>
<reference evidence="7 8" key="1">
    <citation type="submission" date="2012-08" db="EMBL/GenBank/DDBJ databases">
        <title>Whole genome shotgun sequence of Austwickia chelonae NBRC 105200.</title>
        <authorList>
            <person name="Yoshida I."/>
            <person name="Hosoyama A."/>
            <person name="Tsuchikane K."/>
            <person name="Katsumata H."/>
            <person name="Ando Y."/>
            <person name="Ohji S."/>
            <person name="Hamada M."/>
            <person name="Tamura T."/>
            <person name="Yamazoe A."/>
            <person name="Yamazaki S."/>
            <person name="Fujita N."/>
        </authorList>
    </citation>
    <scope>NUCLEOTIDE SEQUENCE [LARGE SCALE GENOMIC DNA]</scope>
    <source>
        <strain evidence="7 8">NBRC 105200</strain>
    </source>
</reference>
<dbReference type="Pfam" id="PF00590">
    <property type="entry name" value="TP_methylase"/>
    <property type="match status" value="1"/>
</dbReference>
<keyword evidence="8" id="KW-1185">Reference proteome</keyword>
<evidence type="ECO:0000256" key="4">
    <source>
        <dbReference type="ARBA" id="ARBA00022679"/>
    </source>
</evidence>
<dbReference type="InterPro" id="IPR006365">
    <property type="entry name" value="Cbl_synth_CobL"/>
</dbReference>
<feature type="domain" description="Tetrapyrrole methylase" evidence="6">
    <location>
        <begin position="66"/>
        <end position="187"/>
    </location>
</feature>
<keyword evidence="5" id="KW-0949">S-adenosyl-L-methionine</keyword>
<dbReference type="InterPro" id="IPR000878">
    <property type="entry name" value="4pyrrol_Mease"/>
</dbReference>
<name>K6UM86_9MICO</name>
<dbReference type="Pfam" id="PF01135">
    <property type="entry name" value="PCMT"/>
    <property type="match status" value="1"/>
</dbReference>
<dbReference type="PANTHER" id="PTHR43182:SF1">
    <property type="entry name" value="COBALT-PRECORRIN-7 C(5)-METHYLTRANSFERASE"/>
    <property type="match status" value="1"/>
</dbReference>
<dbReference type="CDD" id="cd02440">
    <property type="entry name" value="AdoMet_MTases"/>
    <property type="match status" value="1"/>
</dbReference>
<dbReference type="Gene3D" id="3.40.1010.10">
    <property type="entry name" value="Cobalt-precorrin-4 Transmethylase, Domain 1"/>
    <property type="match status" value="1"/>
</dbReference>
<gene>
    <name evidence="7" type="primary">cobL</name>
    <name evidence="7" type="ORF">AUCHE_08_01390</name>
</gene>
<dbReference type="InterPro" id="IPR014777">
    <property type="entry name" value="4pyrrole_Mease_sub1"/>
</dbReference>
<sequence length="425" mass="44253">MIDVVGVGAGGLPSEGSPERVLIDGAEVVLGGPRHLELLPEGHRAVRCPWPSPLRAGLPDLLRDVEGRRVVVLASGDPLVSGVGSTLVDLLGAGSVRIHPGVSSAALARARQGWSAESCEVVTVVGRDLGRLRRDLAPGARLVVLLSGPDDVARIARIAVEEGYGPSRLTVWGRLGGPDESRVEGDADRWAFCPPEGLPALCLLTVEARPAPGAPVRSVVPGLPDDAFENDGQLTKRHIRATALAHLAPTPGALLWDLGAGAGSVGIEWARVHPRNRVVSVERHPDRFARILRNVDRLGVGGQVTVVHAAVADVLLGARSAPELAAQAPDAVFIGGGAREEIVEAAYAAVRPGGRVVVHGVTAETEALAVSSYRRWGGDLARIAVETAEPIGSYIGWSPSRTVVQWSTVKPVPSGSAGPSCEENA</sequence>
<dbReference type="InterPro" id="IPR050714">
    <property type="entry name" value="Cobalamin_biosynth_MTase"/>
</dbReference>
<dbReference type="GO" id="GO:0009236">
    <property type="term" value="P:cobalamin biosynthetic process"/>
    <property type="evidence" value="ECO:0007669"/>
    <property type="project" value="UniProtKB-UniPathway"/>
</dbReference>
<dbReference type="RefSeq" id="WP_006502648.1">
    <property type="nucleotide sequence ID" value="NZ_BAGZ01000008.1"/>
</dbReference>
<dbReference type="InterPro" id="IPR014008">
    <property type="entry name" value="Cbl_synth_MTase_CbiT"/>
</dbReference>
<evidence type="ECO:0000256" key="2">
    <source>
        <dbReference type="ARBA" id="ARBA00022573"/>
    </source>
</evidence>
<comment type="pathway">
    <text evidence="1">Cofactor biosynthesis; adenosylcobalamin biosynthesis.</text>
</comment>
<evidence type="ECO:0000256" key="5">
    <source>
        <dbReference type="ARBA" id="ARBA00022691"/>
    </source>
</evidence>
<dbReference type="Gene3D" id="3.40.50.150">
    <property type="entry name" value="Vaccinia Virus protein VP39"/>
    <property type="match status" value="1"/>
</dbReference>
<dbReference type="NCBIfam" id="TIGR02469">
    <property type="entry name" value="CbiT"/>
    <property type="match status" value="1"/>
</dbReference>
<dbReference type="PANTHER" id="PTHR43182">
    <property type="entry name" value="COBALT-PRECORRIN-6B C(15)-METHYLTRANSFERASE (DECARBOXYLATING)"/>
    <property type="match status" value="1"/>
</dbReference>
<dbReference type="OrthoDB" id="9787825at2"/>
<dbReference type="STRING" id="100225.SAMN05421595_0407"/>
<protein>
    <submittedName>
        <fullName evidence="7">Precorrin-6Y C5,15-methyltransferase</fullName>
    </submittedName>
</protein>
<dbReference type="AlphaFoldDB" id="K6UM86"/>
<dbReference type="SUPFAM" id="SSF53335">
    <property type="entry name" value="S-adenosyl-L-methionine-dependent methyltransferases"/>
    <property type="match status" value="1"/>
</dbReference>
<dbReference type="EMBL" id="BAGZ01000008">
    <property type="protein sequence ID" value="GAB77896.1"/>
    <property type="molecule type" value="Genomic_DNA"/>
</dbReference>
<evidence type="ECO:0000256" key="3">
    <source>
        <dbReference type="ARBA" id="ARBA00022603"/>
    </source>
</evidence>
<dbReference type="PIRSF" id="PIRSF036428">
    <property type="entry name" value="CobL"/>
    <property type="match status" value="1"/>
</dbReference>
<keyword evidence="2" id="KW-0169">Cobalamin biosynthesis</keyword>
<dbReference type="SUPFAM" id="SSF53790">
    <property type="entry name" value="Tetrapyrrole methylase"/>
    <property type="match status" value="1"/>
</dbReference>
<evidence type="ECO:0000256" key="1">
    <source>
        <dbReference type="ARBA" id="ARBA00004953"/>
    </source>
</evidence>